<evidence type="ECO:0000259" key="3">
    <source>
        <dbReference type="PROSITE" id="PS51186"/>
    </source>
</evidence>
<evidence type="ECO:0000313" key="5">
    <source>
        <dbReference type="EMBL" id="MBA8809330.1"/>
    </source>
</evidence>
<keyword evidence="1 4" id="KW-0808">Transferase</keyword>
<evidence type="ECO:0000313" key="6">
    <source>
        <dbReference type="EMBL" id="MBA8809359.1"/>
    </source>
</evidence>
<dbReference type="InterPro" id="IPR000182">
    <property type="entry name" value="GNAT_dom"/>
</dbReference>
<dbReference type="InterPro" id="IPR045039">
    <property type="entry name" value="NSI-like"/>
</dbReference>
<organism evidence="4 7">
    <name type="scientific">Promicromonospora sukumoe</name>
    <dbReference type="NCBI Taxonomy" id="88382"/>
    <lineage>
        <taxon>Bacteria</taxon>
        <taxon>Bacillati</taxon>
        <taxon>Actinomycetota</taxon>
        <taxon>Actinomycetes</taxon>
        <taxon>Micrococcales</taxon>
        <taxon>Promicromonosporaceae</taxon>
        <taxon>Promicromonospora</taxon>
    </lineage>
</organism>
<dbReference type="RefSeq" id="WP_182618128.1">
    <property type="nucleotide sequence ID" value="NZ_BAAATF010000011.1"/>
</dbReference>
<evidence type="ECO:0000313" key="4">
    <source>
        <dbReference type="EMBL" id="MBA8809327.1"/>
    </source>
</evidence>
<accession>A0A7W3JAL5</accession>
<dbReference type="AlphaFoldDB" id="A0A7W3JAL5"/>
<keyword evidence="2" id="KW-0012">Acyltransferase</keyword>
<dbReference type="Pfam" id="PF00583">
    <property type="entry name" value="Acetyltransf_1"/>
    <property type="match status" value="1"/>
</dbReference>
<comment type="caution">
    <text evidence="4">The sequence shown here is derived from an EMBL/GenBank/DDBJ whole genome shotgun (WGS) entry which is preliminary data.</text>
</comment>
<keyword evidence="7" id="KW-1185">Reference proteome</keyword>
<reference evidence="4 7" key="1">
    <citation type="submission" date="2020-07" db="EMBL/GenBank/DDBJ databases">
        <title>Sequencing the genomes of 1000 actinobacteria strains.</title>
        <authorList>
            <person name="Klenk H.-P."/>
        </authorList>
    </citation>
    <scope>NUCLEOTIDE SEQUENCE [LARGE SCALE GENOMIC DNA]</scope>
    <source>
        <strain evidence="4 7">DSM 44121</strain>
    </source>
</reference>
<feature type="domain" description="N-acetyltransferase" evidence="3">
    <location>
        <begin position="3"/>
        <end position="140"/>
    </location>
</feature>
<dbReference type="GO" id="GO:0008080">
    <property type="term" value="F:N-acetyltransferase activity"/>
    <property type="evidence" value="ECO:0007669"/>
    <property type="project" value="InterPro"/>
</dbReference>
<evidence type="ECO:0000256" key="2">
    <source>
        <dbReference type="ARBA" id="ARBA00023315"/>
    </source>
</evidence>
<dbReference type="Gene3D" id="3.40.630.30">
    <property type="match status" value="1"/>
</dbReference>
<evidence type="ECO:0000313" key="7">
    <source>
        <dbReference type="Proteomes" id="UP000540568"/>
    </source>
</evidence>
<dbReference type="GO" id="GO:0005737">
    <property type="term" value="C:cytoplasm"/>
    <property type="evidence" value="ECO:0007669"/>
    <property type="project" value="TreeGrafter"/>
</dbReference>
<dbReference type="InterPro" id="IPR016181">
    <property type="entry name" value="Acyl_CoA_acyltransferase"/>
</dbReference>
<dbReference type="EMBL" id="JACGWV010000001">
    <property type="protein sequence ID" value="MBA8809327.1"/>
    <property type="molecule type" value="Genomic_DNA"/>
</dbReference>
<dbReference type="Proteomes" id="UP000540568">
    <property type="component" value="Unassembled WGS sequence"/>
</dbReference>
<dbReference type="PANTHER" id="PTHR43626:SF4">
    <property type="entry name" value="GCN5-RELATED N-ACETYLTRANSFERASE 2, CHLOROPLASTIC"/>
    <property type="match status" value="1"/>
</dbReference>
<name>A0A7W3JAL5_9MICO</name>
<sequence>MDMTLVRRGPVDDAALSALHARAFESPPGAVTPWSARLERHSLTWITAADPAGNLVGFVNVIGDGGVHAVLLDTVVEPGHQGQGIGRALVAEAAAAARDLGCEWLHVDFEADRAGFYLECCGFRTTAAGLMRLTDAAVSA</sequence>
<protein>
    <submittedName>
        <fullName evidence="4">GNAT superfamily N-acetyltransferase</fullName>
    </submittedName>
</protein>
<proteinExistence type="predicted"/>
<dbReference type="PROSITE" id="PS51186">
    <property type="entry name" value="GNAT"/>
    <property type="match status" value="1"/>
</dbReference>
<dbReference type="PANTHER" id="PTHR43626">
    <property type="entry name" value="ACYL-COA N-ACYLTRANSFERASE"/>
    <property type="match status" value="1"/>
</dbReference>
<gene>
    <name evidence="4" type="ORF">FHX71_003269</name>
    <name evidence="5" type="ORF">FHX71_003272</name>
    <name evidence="6" type="ORF">FHX71_003301</name>
</gene>
<dbReference type="SUPFAM" id="SSF55729">
    <property type="entry name" value="Acyl-CoA N-acyltransferases (Nat)"/>
    <property type="match status" value="1"/>
</dbReference>
<dbReference type="EMBL" id="JACGWV010000001">
    <property type="protein sequence ID" value="MBA8809330.1"/>
    <property type="molecule type" value="Genomic_DNA"/>
</dbReference>
<dbReference type="EMBL" id="JACGWV010000001">
    <property type="protein sequence ID" value="MBA8809359.1"/>
    <property type="molecule type" value="Genomic_DNA"/>
</dbReference>
<evidence type="ECO:0000256" key="1">
    <source>
        <dbReference type="ARBA" id="ARBA00022679"/>
    </source>
</evidence>